<dbReference type="Gene3D" id="3.40.50.300">
    <property type="entry name" value="P-loop containing nucleotide triphosphate hydrolases"/>
    <property type="match status" value="1"/>
</dbReference>
<dbReference type="InterPro" id="IPR027417">
    <property type="entry name" value="P-loop_NTPase"/>
</dbReference>
<reference evidence="1 2" key="1">
    <citation type="journal article" date="2023" name="Sci. Data">
        <title>Genome assembly of the Korean intertidal mud-creeper Batillaria attramentaria.</title>
        <authorList>
            <person name="Patra A.K."/>
            <person name="Ho P.T."/>
            <person name="Jun S."/>
            <person name="Lee S.J."/>
            <person name="Kim Y."/>
            <person name="Won Y.J."/>
        </authorList>
    </citation>
    <scope>NUCLEOTIDE SEQUENCE [LARGE SCALE GENOMIC DNA]</scope>
    <source>
        <strain evidence="1">Wonlab-2016</strain>
    </source>
</reference>
<proteinExistence type="predicted"/>
<evidence type="ECO:0000313" key="2">
    <source>
        <dbReference type="Proteomes" id="UP001519460"/>
    </source>
</evidence>
<dbReference type="EMBL" id="JACVVK020000036">
    <property type="protein sequence ID" value="KAK7500600.1"/>
    <property type="molecule type" value="Genomic_DNA"/>
</dbReference>
<sequence>MLTFRINLRVCVPVKVVHQLLVAQGLLADDEDVTQVVVSLRVTSATLPDLSLMRSQRRHYEGFVRLQGVVLGITATVTYTRRFKCTHCFMALKEVKSQRTLSDDLCQFVKLGQRYEMVGTQRMNFEAENIACMFEVNNMTAVDYSLMRPLDSNGAVTMLPASVRCLYARWGNVSLVFPHLMALKLADQVIPKSCFFKLKLLLLISLVLPPEVSRLHVLAVSSETHLVHRLLEFCASLGSHSIRHSCLSTLGAKASASRFPWSPYFIQAGSLVLASHGVCTVGDLQGLKRADRLELQAALSEGRVLVTLEAKHTGGLPHVVTLPLSCQVWAHTLLNTANNGSSSITDLPPALFDAFSVVCQCDTGDTASVDITEALVFSTLASSMSYIAVARQQKSVMTVEAEWLLTSYLIAARHARSHASSSTASSALPVSAMHTLQSLAHGLCKLSLHHDVTETDALMAIFLYEESLSARLGVSGLCVFPEPHLPAFSAETFITTQMPTTMRKFHSRLLSFCSGASVTATSEE</sequence>
<comment type="caution">
    <text evidence="1">The sequence shown here is derived from an EMBL/GenBank/DDBJ whole genome shotgun (WGS) entry which is preliminary data.</text>
</comment>
<accession>A0ABD0LM58</accession>
<name>A0ABD0LM58_9CAEN</name>
<dbReference type="PANTHER" id="PTHR11630:SF75">
    <property type="entry name" value="MINICHROMOSOME MAINTENANCE DOMAIN-CONTAINING PROTEIN 2"/>
    <property type="match status" value="1"/>
</dbReference>
<dbReference type="InterPro" id="IPR031327">
    <property type="entry name" value="MCM"/>
</dbReference>
<organism evidence="1 2">
    <name type="scientific">Batillaria attramentaria</name>
    <dbReference type="NCBI Taxonomy" id="370345"/>
    <lineage>
        <taxon>Eukaryota</taxon>
        <taxon>Metazoa</taxon>
        <taxon>Spiralia</taxon>
        <taxon>Lophotrochozoa</taxon>
        <taxon>Mollusca</taxon>
        <taxon>Gastropoda</taxon>
        <taxon>Caenogastropoda</taxon>
        <taxon>Sorbeoconcha</taxon>
        <taxon>Cerithioidea</taxon>
        <taxon>Batillariidae</taxon>
        <taxon>Batillaria</taxon>
    </lineage>
</organism>
<dbReference type="PANTHER" id="PTHR11630">
    <property type="entry name" value="DNA REPLICATION LICENSING FACTOR MCM FAMILY MEMBER"/>
    <property type="match status" value="1"/>
</dbReference>
<keyword evidence="2" id="KW-1185">Reference proteome</keyword>
<dbReference type="Proteomes" id="UP001519460">
    <property type="component" value="Unassembled WGS sequence"/>
</dbReference>
<gene>
    <name evidence="1" type="ORF">BaRGS_00008175</name>
</gene>
<protein>
    <submittedName>
        <fullName evidence="1">Uncharacterized protein</fullName>
    </submittedName>
</protein>
<dbReference type="AlphaFoldDB" id="A0ABD0LM58"/>
<evidence type="ECO:0000313" key="1">
    <source>
        <dbReference type="EMBL" id="KAK7500600.1"/>
    </source>
</evidence>